<dbReference type="AlphaFoldDB" id="D2Z6G7"/>
<evidence type="ECO:0000256" key="2">
    <source>
        <dbReference type="ARBA" id="ARBA00008598"/>
    </source>
</evidence>
<evidence type="ECO:0000256" key="8">
    <source>
        <dbReference type="ARBA" id="ARBA00022801"/>
    </source>
</evidence>
<keyword evidence="10" id="KW-0238">DNA-binding</keyword>
<feature type="domain" description="Restriction endonuclease type I HsdR N-terminal" evidence="11">
    <location>
        <begin position="4"/>
        <end position="209"/>
    </location>
</feature>
<dbReference type="GO" id="GO:0005524">
    <property type="term" value="F:ATP binding"/>
    <property type="evidence" value="ECO:0007669"/>
    <property type="project" value="UniProtKB-KW"/>
</dbReference>
<protein>
    <recommendedName>
        <fullName evidence="3">type I site-specific deoxyribonuclease</fullName>
        <ecNumber evidence="3">3.1.21.3</ecNumber>
    </recommendedName>
</protein>
<evidence type="ECO:0000313" key="12">
    <source>
        <dbReference type="EMBL" id="EFC91064.1"/>
    </source>
</evidence>
<comment type="similarity">
    <text evidence="2">Belongs to the HsdR family.</text>
</comment>
<proteinExistence type="inferred from homology"/>
<evidence type="ECO:0000256" key="7">
    <source>
        <dbReference type="ARBA" id="ARBA00022759"/>
    </source>
</evidence>
<keyword evidence="9" id="KW-0067">ATP-binding</keyword>
<dbReference type="EC" id="3.1.21.3" evidence="3"/>
<name>D2Z6G7_9BACT</name>
<comment type="catalytic activity">
    <reaction evidence="1">
        <text>Endonucleolytic cleavage of DNA to give random double-stranded fragments with terminal 5'-phosphates, ATP is simultaneously hydrolyzed.</text>
        <dbReference type="EC" id="3.1.21.3"/>
    </reaction>
</comment>
<dbReference type="GO" id="GO:0009307">
    <property type="term" value="P:DNA restriction-modification system"/>
    <property type="evidence" value="ECO:0007669"/>
    <property type="project" value="UniProtKB-KW"/>
</dbReference>
<evidence type="ECO:0000256" key="4">
    <source>
        <dbReference type="ARBA" id="ARBA00022722"/>
    </source>
</evidence>
<dbReference type="InterPro" id="IPR051268">
    <property type="entry name" value="Type-I_R_enzyme_R_subunit"/>
</dbReference>
<keyword evidence="7" id="KW-0255">Endonuclease</keyword>
<evidence type="ECO:0000256" key="5">
    <source>
        <dbReference type="ARBA" id="ARBA00022741"/>
    </source>
</evidence>
<sequence length="245" mass="27858">MNKTSENALEQTTLEWFSSLGWKTAFGPDIGPDGPACERRGYDQVVLVGRLQAALENINPHLSADAVEEAVRKITLTESPSLIENNRRFHRMLTDGVDVSYMQDGIEVHDKVWLLDLEDLEDNDWLAVDQFTVVEDRRNRRPDVVIFVNGLPLSVIELKNPADEKATIRHAFNQLQTYKKDIPSLFIYNEMLIISDGLEARSGTLSSGWDRFTPWRTVDGEDVAPRGSLELLSSKKRRPITSFMR</sequence>
<keyword evidence="6" id="KW-0680">Restriction system</keyword>
<evidence type="ECO:0000256" key="3">
    <source>
        <dbReference type="ARBA" id="ARBA00012654"/>
    </source>
</evidence>
<evidence type="ECO:0000256" key="10">
    <source>
        <dbReference type="ARBA" id="ARBA00023125"/>
    </source>
</evidence>
<dbReference type="RefSeq" id="WP_005660219.1">
    <property type="nucleotide sequence ID" value="NZ_ABTR02000001.1"/>
</dbReference>
<dbReference type="eggNOG" id="COG0610">
    <property type="taxonomic scope" value="Bacteria"/>
</dbReference>
<dbReference type="Gene3D" id="3.90.1570.50">
    <property type="match status" value="1"/>
</dbReference>
<dbReference type="InterPro" id="IPR007409">
    <property type="entry name" value="Restrct_endonuc_type1_HsdR_N"/>
</dbReference>
<dbReference type="PANTHER" id="PTHR30195">
    <property type="entry name" value="TYPE I SITE-SPECIFIC DEOXYRIBONUCLEASE PROTEIN SUBUNIT M AND R"/>
    <property type="match status" value="1"/>
</dbReference>
<dbReference type="REBASE" id="62799">
    <property type="entry name" value="Dpe11002ORF1037P"/>
</dbReference>
<dbReference type="PaxDb" id="469381-Dpep_1038"/>
<accession>D2Z6G7</accession>
<dbReference type="Pfam" id="PF04313">
    <property type="entry name" value="HSDR_N"/>
    <property type="match status" value="1"/>
</dbReference>
<evidence type="ECO:0000259" key="11">
    <source>
        <dbReference type="Pfam" id="PF04313"/>
    </source>
</evidence>
<dbReference type="CDD" id="cd22332">
    <property type="entry name" value="HsdR_N"/>
    <property type="match status" value="1"/>
</dbReference>
<evidence type="ECO:0000256" key="9">
    <source>
        <dbReference type="ARBA" id="ARBA00022840"/>
    </source>
</evidence>
<keyword evidence="4" id="KW-0540">Nuclease</keyword>
<organism evidence="12 13">
    <name type="scientific">Dethiosulfovibrio peptidovorans DSM 11002</name>
    <dbReference type="NCBI Taxonomy" id="469381"/>
    <lineage>
        <taxon>Bacteria</taxon>
        <taxon>Thermotogati</taxon>
        <taxon>Synergistota</taxon>
        <taxon>Synergistia</taxon>
        <taxon>Synergistales</taxon>
        <taxon>Dethiosulfovibrionaceae</taxon>
        <taxon>Dethiosulfovibrio</taxon>
    </lineage>
</organism>
<dbReference type="STRING" id="469381.Dpep_1038"/>
<comment type="caution">
    <text evidence="12">The sequence shown here is derived from an EMBL/GenBank/DDBJ whole genome shotgun (WGS) entry which is preliminary data.</text>
</comment>
<keyword evidence="5" id="KW-0547">Nucleotide-binding</keyword>
<evidence type="ECO:0000313" key="13">
    <source>
        <dbReference type="Proteomes" id="UP000006427"/>
    </source>
</evidence>
<reference evidence="12 13" key="1">
    <citation type="journal article" date="2010" name="Stand. Genomic Sci.">
        <title>Permanent draft genome sequence of Dethiosulfovibrio peptidovorans type strain (SEBR 4207).</title>
        <authorList>
            <person name="Labutti K."/>
            <person name="Mayilraj S."/>
            <person name="Clum A."/>
            <person name="Lucas S."/>
            <person name="Glavina Del Rio T."/>
            <person name="Nolan M."/>
            <person name="Tice H."/>
            <person name="Cheng J.F."/>
            <person name="Pitluck S."/>
            <person name="Liolios K."/>
            <person name="Ivanova N."/>
            <person name="Mavromatis K."/>
            <person name="Mikhailova N."/>
            <person name="Pati A."/>
            <person name="Goodwin L."/>
            <person name="Chen A."/>
            <person name="Palaniappan K."/>
            <person name="Land M."/>
            <person name="Hauser L."/>
            <person name="Chang Y.J."/>
            <person name="Jeffries C.D."/>
            <person name="Rohde M."/>
            <person name="Spring S."/>
            <person name="Goker M."/>
            <person name="Woyke T."/>
            <person name="Bristow J."/>
            <person name="Eisen J.A."/>
            <person name="Markowitz V."/>
            <person name="Hugenholtz P."/>
            <person name="Kyrpides N.C."/>
            <person name="Klenk H.P."/>
            <person name="Lapidus A."/>
        </authorList>
    </citation>
    <scope>NUCLEOTIDE SEQUENCE [LARGE SCALE GENOMIC DNA]</scope>
    <source>
        <strain evidence="12 13">DSM 11002</strain>
    </source>
</reference>
<gene>
    <name evidence="12" type="ORF">Dpep_1038</name>
</gene>
<dbReference type="Proteomes" id="UP000006427">
    <property type="component" value="Unassembled WGS sequence"/>
</dbReference>
<dbReference type="EMBL" id="ABTR02000001">
    <property type="protein sequence ID" value="EFC91064.1"/>
    <property type="molecule type" value="Genomic_DNA"/>
</dbReference>
<keyword evidence="8" id="KW-0378">Hydrolase</keyword>
<dbReference type="PANTHER" id="PTHR30195:SF15">
    <property type="entry name" value="TYPE I RESTRICTION ENZYME HINDI ENDONUCLEASE SUBUNIT"/>
    <property type="match status" value="1"/>
</dbReference>
<dbReference type="GO" id="GO:0009035">
    <property type="term" value="F:type I site-specific deoxyribonuclease activity"/>
    <property type="evidence" value="ECO:0007669"/>
    <property type="project" value="UniProtKB-EC"/>
</dbReference>
<evidence type="ECO:0000256" key="1">
    <source>
        <dbReference type="ARBA" id="ARBA00000851"/>
    </source>
</evidence>
<keyword evidence="13" id="KW-1185">Reference proteome</keyword>
<evidence type="ECO:0000256" key="6">
    <source>
        <dbReference type="ARBA" id="ARBA00022747"/>
    </source>
</evidence>
<dbReference type="GO" id="GO:0003677">
    <property type="term" value="F:DNA binding"/>
    <property type="evidence" value="ECO:0007669"/>
    <property type="project" value="UniProtKB-KW"/>
</dbReference>